<feature type="active site" description="For ring-opening step" evidence="4">
    <location>
        <position position="136"/>
    </location>
</feature>
<keyword evidence="3 4" id="KW-0119">Carbohydrate metabolism</keyword>
<dbReference type="InterPro" id="IPR004547">
    <property type="entry name" value="Glucosamine6P_isomerase"/>
</dbReference>
<feature type="active site" description="Proton acceptor; for enolization step" evidence="4">
    <location>
        <position position="67"/>
    </location>
</feature>
<dbReference type="PANTHER" id="PTHR11280:SF5">
    <property type="entry name" value="GLUCOSAMINE-6-PHOSPHATE ISOMERASE"/>
    <property type="match status" value="1"/>
</dbReference>
<evidence type="ECO:0000313" key="6">
    <source>
        <dbReference type="EMBL" id="KIO74073.1"/>
    </source>
</evidence>
<dbReference type="PROSITE" id="PS01161">
    <property type="entry name" value="GLC_GALNAC_ISOMERASE"/>
    <property type="match status" value="1"/>
</dbReference>
<name>A0ABD4AAK2_9BACI</name>
<dbReference type="PANTHER" id="PTHR11280">
    <property type="entry name" value="GLUCOSAMINE-6-PHOSPHATE ISOMERASE"/>
    <property type="match status" value="1"/>
</dbReference>
<comment type="similarity">
    <text evidence="4">Belongs to the glucosamine/galactosamine-6-phosphate isomerase family. NagB subfamily.</text>
</comment>
<dbReference type="FunFam" id="3.40.50.1360:FF:000003">
    <property type="entry name" value="Glucosamine-6-phosphate deaminase"/>
    <property type="match status" value="1"/>
</dbReference>
<feature type="active site" description="For ring-opening step" evidence="4">
    <location>
        <position position="143"/>
    </location>
</feature>
<dbReference type="EC" id="3.5.99.6" evidence="4"/>
<comment type="caution">
    <text evidence="6">The sequence shown here is derived from an EMBL/GenBank/DDBJ whole genome shotgun (WGS) entry which is preliminary data.</text>
</comment>
<feature type="domain" description="Glucosamine/galactosamine-6-phosphate isomerase" evidence="5">
    <location>
        <begin position="10"/>
        <end position="228"/>
    </location>
</feature>
<dbReference type="NCBIfam" id="TIGR00502">
    <property type="entry name" value="nagB"/>
    <property type="match status" value="1"/>
</dbReference>
<dbReference type="Proteomes" id="UP000032076">
    <property type="component" value="Unassembled WGS sequence"/>
</dbReference>
<evidence type="ECO:0000256" key="1">
    <source>
        <dbReference type="ARBA" id="ARBA00000644"/>
    </source>
</evidence>
<dbReference type="InterPro" id="IPR006148">
    <property type="entry name" value="Glc/Gal-6P_isomerase"/>
</dbReference>
<evidence type="ECO:0000256" key="3">
    <source>
        <dbReference type="ARBA" id="ARBA00023277"/>
    </source>
</evidence>
<dbReference type="SUPFAM" id="SSF100950">
    <property type="entry name" value="NagB/RpiA/CoA transferase-like"/>
    <property type="match status" value="1"/>
</dbReference>
<protein>
    <recommendedName>
        <fullName evidence="4">Glucosamine-6-phosphate deaminase</fullName>
        <ecNumber evidence="4">3.5.99.6</ecNumber>
    </recommendedName>
    <alternativeName>
        <fullName evidence="4">GlcN6P deaminase</fullName>
        <shortName evidence="4">GNPDA</shortName>
    </alternativeName>
    <alternativeName>
        <fullName evidence="4">Glucosamine-6-phosphate isomerase</fullName>
    </alternativeName>
</protein>
<comment type="function">
    <text evidence="4">Catalyzes the reversible isomerization-deamination of glucosamine 6-phosphate (GlcN6P) to form fructose 6-phosphate (Fru6P) and ammonium ion.</text>
</comment>
<keyword evidence="2 4" id="KW-0378">Hydrolase</keyword>
<dbReference type="RefSeq" id="WP_041901978.1">
    <property type="nucleotide sequence ID" value="NZ_JXLT01000002.1"/>
</dbReference>
<dbReference type="Pfam" id="PF01182">
    <property type="entry name" value="Glucosamine_iso"/>
    <property type="match status" value="1"/>
</dbReference>
<dbReference type="InterPro" id="IPR018321">
    <property type="entry name" value="Glucosamine6P_isomerase_CS"/>
</dbReference>
<feature type="active site" description="Proton acceptor; for ring-opening step" evidence="4">
    <location>
        <position position="138"/>
    </location>
</feature>
<sequence length="239" mass="26755">MKIINVGNYQELSERAAKIVIETVQKKPNAVLGLATGSTPIGLYNELIDDHAKSGTSYRKICTFNLDEYVGLEGSHPQSYLYFMRQHLFNHIDISPENTFIPNGKAEDMMKECERYEELIKEKGGIDLQILGIGQNGHIGFNEPGTSFSSRTHIIQLTESTRKANSRFFSSMDEVPTHAVTVGIQTIMESRKILLLVSGQAKMEAFKRLLSDEIDESFPASVLKLHNDVTVITDIAFDN</sequence>
<organism evidence="6 7">
    <name type="scientific">Caldibacillus thermoamylovorans</name>
    <dbReference type="NCBI Taxonomy" id="35841"/>
    <lineage>
        <taxon>Bacteria</taxon>
        <taxon>Bacillati</taxon>
        <taxon>Bacillota</taxon>
        <taxon>Bacilli</taxon>
        <taxon>Bacillales</taxon>
        <taxon>Bacillaceae</taxon>
        <taxon>Caldibacillus</taxon>
    </lineage>
</organism>
<comment type="pathway">
    <text evidence="4">Amino-sugar metabolism; N-acetylneuraminate degradation; D-fructose 6-phosphate from N-acetylneuraminate: step 5/5.</text>
</comment>
<evidence type="ECO:0000313" key="7">
    <source>
        <dbReference type="Proteomes" id="UP000032076"/>
    </source>
</evidence>
<dbReference type="Gene3D" id="3.40.50.1360">
    <property type="match status" value="1"/>
</dbReference>
<dbReference type="HAMAP" id="MF_01241">
    <property type="entry name" value="GlcN6P_deamin"/>
    <property type="match status" value="1"/>
</dbReference>
<gene>
    <name evidence="4" type="primary">nagB</name>
    <name evidence="6" type="ORF">B4167_1574</name>
</gene>
<dbReference type="AlphaFoldDB" id="A0ABD4AAK2"/>
<comment type="catalytic activity">
    <reaction evidence="1 4">
        <text>alpha-D-glucosamine 6-phosphate + H2O = beta-D-fructose 6-phosphate + NH4(+)</text>
        <dbReference type="Rhea" id="RHEA:12172"/>
        <dbReference type="ChEBI" id="CHEBI:15377"/>
        <dbReference type="ChEBI" id="CHEBI:28938"/>
        <dbReference type="ChEBI" id="CHEBI:57634"/>
        <dbReference type="ChEBI" id="CHEBI:75989"/>
        <dbReference type="EC" id="3.5.99.6"/>
    </reaction>
</comment>
<accession>A0ABD4AAK2</accession>
<dbReference type="EMBL" id="JXLU01000013">
    <property type="protein sequence ID" value="KIO74073.1"/>
    <property type="molecule type" value="Genomic_DNA"/>
</dbReference>
<dbReference type="GO" id="GO:0004342">
    <property type="term" value="F:glucosamine-6-phosphate deaminase activity"/>
    <property type="evidence" value="ECO:0007669"/>
    <property type="project" value="UniProtKB-UniRule"/>
</dbReference>
<dbReference type="InterPro" id="IPR037171">
    <property type="entry name" value="NagB/RpiA_transferase-like"/>
</dbReference>
<evidence type="ECO:0000256" key="4">
    <source>
        <dbReference type="HAMAP-Rule" id="MF_01241"/>
    </source>
</evidence>
<dbReference type="GO" id="GO:0006046">
    <property type="term" value="P:N-acetylglucosamine catabolic process"/>
    <property type="evidence" value="ECO:0007669"/>
    <property type="project" value="UniProtKB-UniRule"/>
</dbReference>
<reference evidence="6 7" key="1">
    <citation type="submission" date="2015-01" db="EMBL/GenBank/DDBJ databases">
        <title>Draft Genome Sequences of Four Bacillus thermoamylovorans Strains, Isolated From Food Products.</title>
        <authorList>
            <person name="Krawcyk A.O."/>
            <person name="Berendsen E.M."/>
            <person name="Eijlander R.T."/>
            <person name="de Jong A."/>
            <person name="Wells-Bennik M."/>
            <person name="Kuipers O.P."/>
        </authorList>
    </citation>
    <scope>NUCLEOTIDE SEQUENCE [LARGE SCALE GENOMIC DNA]</scope>
    <source>
        <strain evidence="6 7">B4167</strain>
    </source>
</reference>
<dbReference type="CDD" id="cd01399">
    <property type="entry name" value="GlcN6P_deaminase"/>
    <property type="match status" value="1"/>
</dbReference>
<proteinExistence type="inferred from homology"/>
<evidence type="ECO:0000259" key="5">
    <source>
        <dbReference type="Pfam" id="PF01182"/>
    </source>
</evidence>
<comment type="caution">
    <text evidence="4">Lacks conserved residue(s) required for the propagation of feature annotation.</text>
</comment>
<dbReference type="GO" id="GO:0019262">
    <property type="term" value="P:N-acetylneuraminate catabolic process"/>
    <property type="evidence" value="ECO:0007669"/>
    <property type="project" value="UniProtKB-UniRule"/>
</dbReference>
<evidence type="ECO:0000256" key="2">
    <source>
        <dbReference type="ARBA" id="ARBA00022801"/>
    </source>
</evidence>